<protein>
    <submittedName>
        <fullName evidence="2">Uncharacterized protein</fullName>
    </submittedName>
</protein>
<feature type="compositionally biased region" description="Basic and acidic residues" evidence="1">
    <location>
        <begin position="263"/>
        <end position="272"/>
    </location>
</feature>
<dbReference type="PANTHER" id="PTHR18839:SF0">
    <property type="entry name" value="MITOTIC INTERACTOR AND SUBSTRATE OF PLK1 ISOFORM X1-RELATED"/>
    <property type="match status" value="1"/>
</dbReference>
<feature type="compositionally biased region" description="Basic and acidic residues" evidence="1">
    <location>
        <begin position="219"/>
        <end position="232"/>
    </location>
</feature>
<feature type="compositionally biased region" description="Basic and acidic residues" evidence="1">
    <location>
        <begin position="120"/>
        <end position="135"/>
    </location>
</feature>
<name>A0A3P9JFG3_ORYLA</name>
<feature type="region of interest" description="Disordered" evidence="1">
    <location>
        <begin position="610"/>
        <end position="646"/>
    </location>
</feature>
<dbReference type="InterPro" id="IPR042779">
    <property type="entry name" value="MISP/MISP3-like"/>
</dbReference>
<feature type="region of interest" description="Disordered" evidence="1">
    <location>
        <begin position="219"/>
        <end position="314"/>
    </location>
</feature>
<feature type="compositionally biased region" description="Basic and acidic residues" evidence="1">
    <location>
        <begin position="410"/>
        <end position="419"/>
    </location>
</feature>
<feature type="compositionally biased region" description="Basic and acidic residues" evidence="1">
    <location>
        <begin position="722"/>
        <end position="733"/>
    </location>
</feature>
<feature type="compositionally biased region" description="Basic and acidic residues" evidence="1">
    <location>
        <begin position="615"/>
        <end position="624"/>
    </location>
</feature>
<dbReference type="Proteomes" id="UP000265200">
    <property type="component" value="Chromosome 8"/>
</dbReference>
<dbReference type="AlphaFoldDB" id="A0A3P9JFG3"/>
<feature type="region of interest" description="Disordered" evidence="1">
    <location>
        <begin position="706"/>
        <end position="801"/>
    </location>
</feature>
<accession>A0A3P9JFG3</accession>
<dbReference type="PANTHER" id="PTHR18839">
    <property type="entry name" value="MITOTIC INTERACTOR AND SUBSTRATE OF PLK1 MISP FAMILY MEMBER"/>
    <property type="match status" value="1"/>
</dbReference>
<feature type="compositionally biased region" description="Basic and acidic residues" evidence="1">
    <location>
        <begin position="92"/>
        <end position="109"/>
    </location>
</feature>
<evidence type="ECO:0000256" key="1">
    <source>
        <dbReference type="SAM" id="MobiDB-lite"/>
    </source>
</evidence>
<feature type="compositionally biased region" description="Basic and acidic residues" evidence="1">
    <location>
        <begin position="706"/>
        <end position="715"/>
    </location>
</feature>
<sequence length="801" mass="89552">MDEESESLAEIFDNKLKVQPKVSPAAPAPITKYFSVMDDEGAYNVFVNPPPPLSGQELPAEGGKETTAERFTVTLPHGEADPTDAEANPSGLDRHRGEKHLTTTRKELDEVTASTVQPSKESRESVTLFTEKDFTPPHQDPTGMDGTALKGSGHDETVTHCLDYKSGDIESDPPAKDFATLNTEEPLQCEIDAEREMFPPENLENDRIQVFDCSEERSVQLSGDHLDSDIEKTNPSSPTFEENTIKAAANQPQVSDQAASNDRGGHVDRRSWDYSQTESDWVRKDSSTSEKQLSLSIDSEEMVEQVDGSRRVSDIQQGEQLLQRLQMVQLRHDENLDTHQHILKGARGEEEGETDGEECLRRGNTSDGDGKQDKTRRNLIESTGNEKMEEEDQTHIEGKTSSSTILGQPEHQKVTTKDSDSEDDCPLPSDLFTNPACKEPPFTGHRFSAVVTTIEKQIHEVAQGTQNLQRAGGVFNLAGDPDVLEIPFKTNVSLESLLHSACSSQTSQWQFSEKRMQKEIKQDIQREIALVNIGKIPGGYSKGEARQLKETKLIFEAFQQDNTEGPTRNRKPRATVVKGQGYPSVLERTRSLERFSLQSCPSIARTHSLRLQSPAEEKSLESIRLRSPTGGLPDKTRLSPYPTQDKPLRLHRSMESICSESTKTALEARGKPLEGNPGSLLKHNPFFKLRPALALQPEVEKDIREAKEREEELRRQRCTLYGEDRQNSEEEGKSLSAKSHSSGERQKSWGKLERVWPPPSQKKSDHPQESKVHRAGSQKASLWQRWESGQINGQAVKSEKK</sequence>
<evidence type="ECO:0000313" key="2">
    <source>
        <dbReference type="Ensembl" id="ENSORLP00015030888.1"/>
    </source>
</evidence>
<feature type="region of interest" description="Disordered" evidence="1">
    <location>
        <begin position="339"/>
        <end position="431"/>
    </location>
</feature>
<organism evidence="2 3">
    <name type="scientific">Oryzias latipes</name>
    <name type="common">Japanese rice fish</name>
    <name type="synonym">Japanese killifish</name>
    <dbReference type="NCBI Taxonomy" id="8090"/>
    <lineage>
        <taxon>Eukaryota</taxon>
        <taxon>Metazoa</taxon>
        <taxon>Chordata</taxon>
        <taxon>Craniata</taxon>
        <taxon>Vertebrata</taxon>
        <taxon>Euteleostomi</taxon>
        <taxon>Actinopterygii</taxon>
        <taxon>Neopterygii</taxon>
        <taxon>Teleostei</taxon>
        <taxon>Neoteleostei</taxon>
        <taxon>Acanthomorphata</taxon>
        <taxon>Ovalentaria</taxon>
        <taxon>Atherinomorphae</taxon>
        <taxon>Beloniformes</taxon>
        <taxon>Adrianichthyidae</taxon>
        <taxon>Oryziinae</taxon>
        <taxon>Oryzias</taxon>
    </lineage>
</organism>
<dbReference type="Ensembl" id="ENSORLT00015021396.1">
    <property type="protein sequence ID" value="ENSORLP00015030888.1"/>
    <property type="gene ID" value="ENSORLG00015014793.1"/>
</dbReference>
<reference key="1">
    <citation type="journal article" date="2007" name="Nature">
        <title>The medaka draft genome and insights into vertebrate genome evolution.</title>
        <authorList>
            <person name="Kasahara M."/>
            <person name="Naruse K."/>
            <person name="Sasaki S."/>
            <person name="Nakatani Y."/>
            <person name="Qu W."/>
            <person name="Ahsan B."/>
            <person name="Yamada T."/>
            <person name="Nagayasu Y."/>
            <person name="Doi K."/>
            <person name="Kasai Y."/>
            <person name="Jindo T."/>
            <person name="Kobayashi D."/>
            <person name="Shimada A."/>
            <person name="Toyoda A."/>
            <person name="Kuroki Y."/>
            <person name="Fujiyama A."/>
            <person name="Sasaki T."/>
            <person name="Shimizu A."/>
            <person name="Asakawa S."/>
            <person name="Shimizu N."/>
            <person name="Hashimoto S."/>
            <person name="Yang J."/>
            <person name="Lee Y."/>
            <person name="Matsushima K."/>
            <person name="Sugano S."/>
            <person name="Sakaizumi M."/>
            <person name="Narita T."/>
            <person name="Ohishi K."/>
            <person name="Haga S."/>
            <person name="Ohta F."/>
            <person name="Nomoto H."/>
            <person name="Nogata K."/>
            <person name="Morishita T."/>
            <person name="Endo T."/>
            <person name="Shin-I T."/>
            <person name="Takeda H."/>
            <person name="Morishita S."/>
            <person name="Kohara Y."/>
        </authorList>
    </citation>
    <scope>NUCLEOTIDE SEQUENCE [LARGE SCALE GENOMIC DNA]</scope>
    <source>
        <strain>Hd-rR</strain>
    </source>
</reference>
<feature type="compositionally biased region" description="Basic and acidic residues" evidence="1">
    <location>
        <begin position="762"/>
        <end position="772"/>
    </location>
</feature>
<feature type="compositionally biased region" description="Basic and acidic residues" evidence="1">
    <location>
        <begin position="741"/>
        <end position="754"/>
    </location>
</feature>
<evidence type="ECO:0000313" key="3">
    <source>
        <dbReference type="Proteomes" id="UP000265200"/>
    </source>
</evidence>
<proteinExistence type="predicted"/>
<feature type="compositionally biased region" description="Basic and acidic residues" evidence="1">
    <location>
        <begin position="368"/>
        <end position="398"/>
    </location>
</feature>
<feature type="region of interest" description="Disordered" evidence="1">
    <location>
        <begin position="74"/>
        <end position="154"/>
    </location>
</feature>
<feature type="region of interest" description="Disordered" evidence="1">
    <location>
        <begin position="47"/>
        <end position="66"/>
    </location>
</feature>
<reference evidence="2" key="3">
    <citation type="submission" date="2025-08" db="UniProtKB">
        <authorList>
            <consortium name="Ensembl"/>
        </authorList>
    </citation>
    <scope>IDENTIFICATION</scope>
    <source>
        <strain evidence="2">HSOK</strain>
    </source>
</reference>
<reference evidence="2" key="4">
    <citation type="submission" date="2025-09" db="UniProtKB">
        <authorList>
            <consortium name="Ensembl"/>
        </authorList>
    </citation>
    <scope>IDENTIFICATION</scope>
    <source>
        <strain evidence="2">HSOK</strain>
    </source>
</reference>
<feature type="compositionally biased region" description="Polar residues" evidence="1">
    <location>
        <begin position="233"/>
        <end position="242"/>
    </location>
</feature>
<feature type="compositionally biased region" description="Polar residues" evidence="1">
    <location>
        <begin position="250"/>
        <end position="260"/>
    </location>
</feature>
<reference evidence="2 3" key="2">
    <citation type="submission" date="2017-04" db="EMBL/GenBank/DDBJ databases">
        <title>CpG methylation of centromeres and impact of large insertions on vertebrate speciation.</title>
        <authorList>
            <person name="Ichikawa K."/>
            <person name="Yoshimura J."/>
            <person name="Morishita S."/>
        </authorList>
    </citation>
    <scope>NUCLEOTIDE SEQUENCE</scope>
    <source>
        <strain evidence="2 3">HSOK</strain>
    </source>
</reference>